<dbReference type="RefSeq" id="XP_013323338.1">
    <property type="nucleotide sequence ID" value="XM_013467884.1"/>
</dbReference>
<feature type="signal peptide" evidence="1">
    <location>
        <begin position="1"/>
        <end position="18"/>
    </location>
</feature>
<feature type="domain" description="Endo-beta-1,2-glucanase SGL" evidence="2">
    <location>
        <begin position="72"/>
        <end position="519"/>
    </location>
</feature>
<protein>
    <submittedName>
        <fullName evidence="3">GPI anchored protein</fullName>
    </submittedName>
</protein>
<dbReference type="Proteomes" id="UP000053958">
    <property type="component" value="Unassembled WGS sequence"/>
</dbReference>
<evidence type="ECO:0000313" key="3">
    <source>
        <dbReference type="EMBL" id="KKA16726.1"/>
    </source>
</evidence>
<sequence length="519" mass="58417">MRVFRASLLLAWATTATARPALKSRGTPSCRFALQYNQSDILNDPTDFIMDLLYWEGRFHQNSVGYNTLNGMSYDGTQIDLTTGLATSQHNFSAASKEVMVYAHAINGSQEAAQFLSPSNPEAAPDIAASILETKLATYLKFNETYPGFGGFLPWYNNAKDTRDISPTWDWVNRVPALDNGELLWAVYSAIEVLESSHNDSYQRLAQGWQRWLDYTKTTAAKIFYAGQGQVCAVTAIRNQSWPVNDPRQNYSCADDGRINDPYEGELFTWWLQFFGGLSENDKQMLWEVKRPQLVSVEYNMGGVGPITVQEGYWFSGHEQWKVLEMPYYDVDIIRRLYNNAERARTCNSVVTKVPGMFASVNNSTDPSTGQIIGYISNAGIPSIASQTVQELDVITPYSVFPTLLFDKKVGLAWWRNMVIAKKMQNPYGSTESSRIDGTLISGLVTWDSKITTVNALLGGVSDFVRQRMIKDGIYQEFIDIIQAEYTSVFKSLKGENIPYCLPEETIPDRGLVEFTECN</sequence>
<name>A0A0F4YFM6_RASE3</name>
<dbReference type="GeneID" id="25321587"/>
<dbReference type="InterPro" id="IPR058773">
    <property type="entry name" value="SGL_GH162"/>
</dbReference>
<proteinExistence type="predicted"/>
<evidence type="ECO:0000256" key="1">
    <source>
        <dbReference type="SAM" id="SignalP"/>
    </source>
</evidence>
<accession>A0A0F4YFM6</accession>
<dbReference type="CDD" id="cd24165">
    <property type="entry name" value="TfSGL-like"/>
    <property type="match status" value="1"/>
</dbReference>
<evidence type="ECO:0000313" key="4">
    <source>
        <dbReference type="Proteomes" id="UP000053958"/>
    </source>
</evidence>
<reference evidence="3 4" key="1">
    <citation type="submission" date="2015-04" db="EMBL/GenBank/DDBJ databases">
        <authorList>
            <person name="Heijne W.H."/>
            <person name="Fedorova N.D."/>
            <person name="Nierman W.C."/>
            <person name="Vollebregt A.W."/>
            <person name="Zhao Z."/>
            <person name="Wu L."/>
            <person name="Kumar M."/>
            <person name="Stam H."/>
            <person name="van den Berg M.A."/>
            <person name="Pel H.J."/>
        </authorList>
    </citation>
    <scope>NUCLEOTIDE SEQUENCE [LARGE SCALE GENOMIC DNA]</scope>
    <source>
        <strain evidence="3 4">CBS 393.64</strain>
    </source>
</reference>
<organism evidence="3 4">
    <name type="scientific">Rasamsonia emersonii (strain ATCC 16479 / CBS 393.64 / IMI 116815)</name>
    <dbReference type="NCBI Taxonomy" id="1408163"/>
    <lineage>
        <taxon>Eukaryota</taxon>
        <taxon>Fungi</taxon>
        <taxon>Dikarya</taxon>
        <taxon>Ascomycota</taxon>
        <taxon>Pezizomycotina</taxon>
        <taxon>Eurotiomycetes</taxon>
        <taxon>Eurotiomycetidae</taxon>
        <taxon>Eurotiales</taxon>
        <taxon>Trichocomaceae</taxon>
        <taxon>Rasamsonia</taxon>
    </lineage>
</organism>
<evidence type="ECO:0000259" key="2">
    <source>
        <dbReference type="Pfam" id="PF26157"/>
    </source>
</evidence>
<dbReference type="AlphaFoldDB" id="A0A0F4YFM6"/>
<dbReference type="OrthoDB" id="9981847at2759"/>
<keyword evidence="4" id="KW-1185">Reference proteome</keyword>
<comment type="caution">
    <text evidence="3">The sequence shown here is derived from an EMBL/GenBank/DDBJ whole genome shotgun (WGS) entry which is preliminary data.</text>
</comment>
<dbReference type="EMBL" id="LASV01000739">
    <property type="protein sequence ID" value="KKA16726.1"/>
    <property type="molecule type" value="Genomic_DNA"/>
</dbReference>
<keyword evidence="1" id="KW-0732">Signal</keyword>
<gene>
    <name evidence="3" type="ORF">T310_9655</name>
</gene>
<dbReference type="Pfam" id="PF26157">
    <property type="entry name" value="SGL_GH162"/>
    <property type="match status" value="1"/>
</dbReference>
<feature type="chain" id="PRO_5002481573" evidence="1">
    <location>
        <begin position="19"/>
        <end position="519"/>
    </location>
</feature>